<feature type="signal peptide" evidence="2">
    <location>
        <begin position="1"/>
        <end position="28"/>
    </location>
</feature>
<organism evidence="3 4">
    <name type="scientific">Sphingobium tyrosinilyticum</name>
    <dbReference type="NCBI Taxonomy" id="2715436"/>
    <lineage>
        <taxon>Bacteria</taxon>
        <taxon>Pseudomonadati</taxon>
        <taxon>Pseudomonadota</taxon>
        <taxon>Alphaproteobacteria</taxon>
        <taxon>Sphingomonadales</taxon>
        <taxon>Sphingomonadaceae</taxon>
        <taxon>Sphingobium</taxon>
    </lineage>
</organism>
<keyword evidence="4" id="KW-1185">Reference proteome</keyword>
<name>A0ABV9EXQ1_9SPHN</name>
<evidence type="ECO:0000256" key="2">
    <source>
        <dbReference type="SAM" id="SignalP"/>
    </source>
</evidence>
<dbReference type="RefSeq" id="WP_066523879.1">
    <property type="nucleotide sequence ID" value="NZ_JBHSFZ010000006.1"/>
</dbReference>
<feature type="chain" id="PRO_5046124237" evidence="2">
    <location>
        <begin position="29"/>
        <end position="205"/>
    </location>
</feature>
<accession>A0ABV9EXQ1</accession>
<gene>
    <name evidence="3" type="ORF">ACFO3E_04575</name>
</gene>
<feature type="region of interest" description="Disordered" evidence="1">
    <location>
        <begin position="175"/>
        <end position="205"/>
    </location>
</feature>
<dbReference type="Proteomes" id="UP001595957">
    <property type="component" value="Unassembled WGS sequence"/>
</dbReference>
<protein>
    <submittedName>
        <fullName evidence="3">Uncharacterized protein</fullName>
    </submittedName>
</protein>
<sequence length="205" mass="21371">MICFAFRSSCFRPLAVCLMLIFLFEANAGSAQSIILPEGLTITLETRQDVSSKSTKEGQSIDLAVTKPVVIGGVTVIAAGTPVIGEVMRASDNGLLGRSGKLNIRVSRVRAGQQDVAVRGERNVEGKSGTLNSVGAGIVFLPLAILVRGKDVPLPAGTTFDVYVDKEIAIATTGPASMNMGANPSPPPPESNVIRAIDPNEALTP</sequence>
<evidence type="ECO:0000313" key="3">
    <source>
        <dbReference type="EMBL" id="MFC4593470.1"/>
    </source>
</evidence>
<reference evidence="4" key="1">
    <citation type="journal article" date="2019" name="Int. J. Syst. Evol. Microbiol.">
        <title>The Global Catalogue of Microorganisms (GCM) 10K type strain sequencing project: providing services to taxonomists for standard genome sequencing and annotation.</title>
        <authorList>
            <consortium name="The Broad Institute Genomics Platform"/>
            <consortium name="The Broad Institute Genome Sequencing Center for Infectious Disease"/>
            <person name="Wu L."/>
            <person name="Ma J."/>
        </authorList>
    </citation>
    <scope>NUCLEOTIDE SEQUENCE [LARGE SCALE GENOMIC DNA]</scope>
    <source>
        <strain evidence="4">NBRC 103632</strain>
    </source>
</reference>
<keyword evidence="2" id="KW-0732">Signal</keyword>
<proteinExistence type="predicted"/>
<dbReference type="EMBL" id="JBHSFZ010000006">
    <property type="protein sequence ID" value="MFC4593470.1"/>
    <property type="molecule type" value="Genomic_DNA"/>
</dbReference>
<evidence type="ECO:0000313" key="4">
    <source>
        <dbReference type="Proteomes" id="UP001595957"/>
    </source>
</evidence>
<evidence type="ECO:0000256" key="1">
    <source>
        <dbReference type="SAM" id="MobiDB-lite"/>
    </source>
</evidence>
<comment type="caution">
    <text evidence="3">The sequence shown here is derived from an EMBL/GenBank/DDBJ whole genome shotgun (WGS) entry which is preliminary data.</text>
</comment>